<dbReference type="AlphaFoldDB" id="A0AAD4RAJ6"/>
<dbReference type="Proteomes" id="UP001201812">
    <property type="component" value="Unassembled WGS sequence"/>
</dbReference>
<dbReference type="EMBL" id="JAKKPZ010000004">
    <property type="protein sequence ID" value="KAI1721898.1"/>
    <property type="molecule type" value="Genomic_DNA"/>
</dbReference>
<name>A0AAD4RAJ6_9BILA</name>
<protein>
    <submittedName>
        <fullName evidence="5">Eukaryotic aspartyl protease domain-containing protein</fullName>
    </submittedName>
</protein>
<organism evidence="5 6">
    <name type="scientific">Ditylenchus destructor</name>
    <dbReference type="NCBI Taxonomy" id="166010"/>
    <lineage>
        <taxon>Eukaryota</taxon>
        <taxon>Metazoa</taxon>
        <taxon>Ecdysozoa</taxon>
        <taxon>Nematoda</taxon>
        <taxon>Chromadorea</taxon>
        <taxon>Rhabditida</taxon>
        <taxon>Tylenchina</taxon>
        <taxon>Tylenchomorpha</taxon>
        <taxon>Sphaerularioidea</taxon>
        <taxon>Anguinidae</taxon>
        <taxon>Anguininae</taxon>
        <taxon>Ditylenchus</taxon>
    </lineage>
</organism>
<keyword evidence="3" id="KW-0732">Signal</keyword>
<accession>A0AAD4RAJ6</accession>
<evidence type="ECO:0000256" key="1">
    <source>
        <dbReference type="ARBA" id="ARBA00007447"/>
    </source>
</evidence>
<dbReference type="GO" id="GO:0006508">
    <property type="term" value="P:proteolysis"/>
    <property type="evidence" value="ECO:0007669"/>
    <property type="project" value="UniProtKB-KW"/>
</dbReference>
<keyword evidence="6" id="KW-1185">Reference proteome</keyword>
<evidence type="ECO:0000313" key="6">
    <source>
        <dbReference type="Proteomes" id="UP001201812"/>
    </source>
</evidence>
<proteinExistence type="inferred from homology"/>
<dbReference type="GO" id="GO:0005764">
    <property type="term" value="C:lysosome"/>
    <property type="evidence" value="ECO:0007669"/>
    <property type="project" value="TreeGrafter"/>
</dbReference>
<dbReference type="InterPro" id="IPR001461">
    <property type="entry name" value="Aspartic_peptidase_A1"/>
</dbReference>
<keyword evidence="5" id="KW-0378">Hydrolase</keyword>
<dbReference type="PANTHER" id="PTHR47966:SF8">
    <property type="entry name" value="ASPARTIC PROTEASE 1-RELATED"/>
    <property type="match status" value="1"/>
</dbReference>
<feature type="chain" id="PRO_5042253999" evidence="3">
    <location>
        <begin position="18"/>
        <end position="437"/>
    </location>
</feature>
<feature type="domain" description="Peptidase A1" evidence="4">
    <location>
        <begin position="36"/>
        <end position="391"/>
    </location>
</feature>
<dbReference type="InterPro" id="IPR021109">
    <property type="entry name" value="Peptidase_aspartic_dom_sf"/>
</dbReference>
<dbReference type="CDD" id="cd05471">
    <property type="entry name" value="pepsin_like"/>
    <property type="match status" value="1"/>
</dbReference>
<comment type="caution">
    <text evidence="5">The sequence shown here is derived from an EMBL/GenBank/DDBJ whole genome shotgun (WGS) entry which is preliminary data.</text>
</comment>
<evidence type="ECO:0000259" key="4">
    <source>
        <dbReference type="PROSITE" id="PS51767"/>
    </source>
</evidence>
<comment type="similarity">
    <text evidence="1">Belongs to the peptidase A1 family.</text>
</comment>
<keyword evidence="5" id="KW-0645">Protease</keyword>
<keyword evidence="2" id="KW-0472">Membrane</keyword>
<feature type="signal peptide" evidence="3">
    <location>
        <begin position="1"/>
        <end position="17"/>
    </location>
</feature>
<dbReference type="Gene3D" id="2.40.70.10">
    <property type="entry name" value="Acid Proteases"/>
    <property type="match status" value="2"/>
</dbReference>
<evidence type="ECO:0000313" key="5">
    <source>
        <dbReference type="EMBL" id="KAI1721898.1"/>
    </source>
</evidence>
<reference evidence="5" key="1">
    <citation type="submission" date="2022-01" db="EMBL/GenBank/DDBJ databases">
        <title>Genome Sequence Resource for Two Populations of Ditylenchus destructor, the Migratory Endoparasitic Phytonematode.</title>
        <authorList>
            <person name="Zhang H."/>
            <person name="Lin R."/>
            <person name="Xie B."/>
        </authorList>
    </citation>
    <scope>NUCLEOTIDE SEQUENCE</scope>
    <source>
        <strain evidence="5">BazhouSP</strain>
    </source>
</reference>
<dbReference type="InterPro" id="IPR033121">
    <property type="entry name" value="PEPTIDASE_A1"/>
</dbReference>
<keyword evidence="2" id="KW-1133">Transmembrane helix</keyword>
<dbReference type="GO" id="GO:0004190">
    <property type="term" value="F:aspartic-type endopeptidase activity"/>
    <property type="evidence" value="ECO:0007669"/>
    <property type="project" value="InterPro"/>
</dbReference>
<dbReference type="Pfam" id="PF00026">
    <property type="entry name" value="Asp"/>
    <property type="match status" value="1"/>
</dbReference>
<sequence length="437" mass="48934">MLALLFLNLCCVIVIRSETTSPSCIVPLTQYGNSILAADLAIGTPPKMVTLFLQTISSETFVFDATIDLEGLGGKKDNYNHNKSLTYKKSYDFVWETQAKDRQISGAVNGEVAMETFLINGSVSIGDQPFALITSVSNWREIMYVDGALGLATGDTPASKFAPELDPNFLTNVQKKAGYSIVTLWIEGRSTPTMPALDGQLTFGSEDPKHCCTNETVWVDRTSSALWQFRLRSVRAPLLNKTFEMSQQLSQDKFNQAHFGLKWNPMSDMRARYIRGPNTTIQAIASWVGAEYDWQNNSYSILCEKVYNGIVIAFELDGGQWVTLSPQHYVIQEGWNQTSCDFVFRGYNDSQTPSSSTYDNIWQFGQMFLQSHCVHLQMATGTQPNSKMGFSRTLNYDFVGMRIPRKPEDNSAQMPASALLLSLIFVALSIMFTNYYV</sequence>
<dbReference type="SUPFAM" id="SSF50630">
    <property type="entry name" value="Acid proteases"/>
    <property type="match status" value="1"/>
</dbReference>
<dbReference type="PROSITE" id="PS51767">
    <property type="entry name" value="PEPTIDASE_A1"/>
    <property type="match status" value="1"/>
</dbReference>
<gene>
    <name evidence="5" type="ORF">DdX_04185</name>
</gene>
<dbReference type="InterPro" id="IPR034164">
    <property type="entry name" value="Pepsin-like_dom"/>
</dbReference>
<keyword evidence="2" id="KW-0812">Transmembrane</keyword>
<evidence type="ECO:0000256" key="2">
    <source>
        <dbReference type="SAM" id="Phobius"/>
    </source>
</evidence>
<dbReference type="PANTHER" id="PTHR47966">
    <property type="entry name" value="BETA-SITE APP-CLEAVING ENZYME, ISOFORM A-RELATED"/>
    <property type="match status" value="1"/>
</dbReference>
<feature type="transmembrane region" description="Helical" evidence="2">
    <location>
        <begin position="414"/>
        <end position="436"/>
    </location>
</feature>
<evidence type="ECO:0000256" key="3">
    <source>
        <dbReference type="SAM" id="SignalP"/>
    </source>
</evidence>